<dbReference type="InterPro" id="IPR052533">
    <property type="entry name" value="WalJ/YycJ-like"/>
</dbReference>
<feature type="domain" description="Metallo-beta-lactamase" evidence="1">
    <location>
        <begin position="32"/>
        <end position="237"/>
    </location>
</feature>
<dbReference type="Proteomes" id="UP001628078">
    <property type="component" value="Unassembled WGS sequence"/>
</dbReference>
<gene>
    <name evidence="2" type="ORF">JCM31185_06750</name>
</gene>
<comment type="caution">
    <text evidence="2">The sequence shown here is derived from an EMBL/GenBank/DDBJ whole genome shotgun (WGS) entry which is preliminary data.</text>
</comment>
<organism evidence="2 3">
    <name type="scientific">Furfurilactobacillus curtus</name>
    <dbReference type="NCBI Taxonomy" id="1746200"/>
    <lineage>
        <taxon>Bacteria</taxon>
        <taxon>Bacillati</taxon>
        <taxon>Bacillota</taxon>
        <taxon>Bacilli</taxon>
        <taxon>Lactobacillales</taxon>
        <taxon>Lactobacillaceae</taxon>
        <taxon>Furfurilactobacillus</taxon>
    </lineage>
</organism>
<dbReference type="InterPro" id="IPR058121">
    <property type="entry name" value="WalJ/YycJ"/>
</dbReference>
<dbReference type="Pfam" id="PF00753">
    <property type="entry name" value="Lactamase_B"/>
    <property type="match status" value="1"/>
</dbReference>
<dbReference type="InterPro" id="IPR036866">
    <property type="entry name" value="RibonucZ/Hydroxyglut_hydro"/>
</dbReference>
<dbReference type="Gene3D" id="3.60.15.10">
    <property type="entry name" value="Ribonuclease Z/Hydroxyacylglutathione hydrolase-like"/>
    <property type="match status" value="1"/>
</dbReference>
<keyword evidence="3" id="KW-1185">Reference proteome</keyword>
<sequence>MINLNTPQLGLGPVAESSTDAMKISVLASGSSGNVTYIETPTHKVLVDAGLSGKKINELMQSIGRDLQDVDSLFVTHEHTDHAKSVGVLARKYGINVYANEKTWSAIAGKVGKIPLEQKFDLEAGEIQELDGLDVQSFPVSHDAIDPQFYEMHYGGKSFVILTDTGYVSERMAGVIKNADGYLFECNHDMDMLRMGAYPWPLKQRILGDTGHLSNEDGANALMEVLGNRTKRIYLGHLSRENNMKALAHLTVASMMTEKDYGVEHDFHLLDTDPDAATDLTIL</sequence>
<dbReference type="PANTHER" id="PTHR47619:SF1">
    <property type="entry name" value="EXODEOXYRIBONUCLEASE WALJ"/>
    <property type="match status" value="1"/>
</dbReference>
<dbReference type="SMART" id="SM00849">
    <property type="entry name" value="Lactamase_B"/>
    <property type="match status" value="1"/>
</dbReference>
<dbReference type="PANTHER" id="PTHR47619">
    <property type="entry name" value="METALLO-HYDROLASE YYCJ-RELATED"/>
    <property type="match status" value="1"/>
</dbReference>
<dbReference type="CDD" id="cd07733">
    <property type="entry name" value="YycJ-like_MBL-fold"/>
    <property type="match status" value="1"/>
</dbReference>
<evidence type="ECO:0000259" key="1">
    <source>
        <dbReference type="SMART" id="SM00849"/>
    </source>
</evidence>
<reference evidence="2 3" key="1">
    <citation type="submission" date="2022-03" db="EMBL/GenBank/DDBJ databases">
        <title>Draft genome sequence of Furfurilactobacillus curtus JCM 31185.</title>
        <authorList>
            <person name="Suzuki S."/>
            <person name="Endo A."/>
            <person name="Kajikawa A."/>
        </authorList>
    </citation>
    <scope>NUCLEOTIDE SEQUENCE [LARGE SCALE GENOMIC DNA]</scope>
    <source>
        <strain evidence="2 3">JCM 31185</strain>
    </source>
</reference>
<evidence type="ECO:0000313" key="2">
    <source>
        <dbReference type="EMBL" id="GKT05386.1"/>
    </source>
</evidence>
<name>A0ABQ5JLX1_9LACO</name>
<dbReference type="InterPro" id="IPR001279">
    <property type="entry name" value="Metallo-B-lactamas"/>
</dbReference>
<evidence type="ECO:0000313" key="3">
    <source>
        <dbReference type="Proteomes" id="UP001628078"/>
    </source>
</evidence>
<dbReference type="SUPFAM" id="SSF56281">
    <property type="entry name" value="Metallo-hydrolase/oxidoreductase"/>
    <property type="match status" value="1"/>
</dbReference>
<accession>A0ABQ5JLX1</accession>
<proteinExistence type="predicted"/>
<protein>
    <submittedName>
        <fullName evidence="2">Metallo-hydrolase</fullName>
    </submittedName>
</protein>
<dbReference type="EMBL" id="BQXO01000002">
    <property type="protein sequence ID" value="GKT05386.1"/>
    <property type="molecule type" value="Genomic_DNA"/>
</dbReference>